<evidence type="ECO:0000313" key="6">
    <source>
        <dbReference type="Proteomes" id="UP000281553"/>
    </source>
</evidence>
<dbReference type="OrthoDB" id="1875751at2759"/>
<dbReference type="EMBL" id="UYRU01103875">
    <property type="protein sequence ID" value="VDN42176.1"/>
    <property type="molecule type" value="Genomic_DNA"/>
</dbReference>
<dbReference type="SMART" id="SM00360">
    <property type="entry name" value="RRM"/>
    <property type="match status" value="2"/>
</dbReference>
<dbReference type="InterPro" id="IPR035979">
    <property type="entry name" value="RBD_domain_sf"/>
</dbReference>
<accession>A0A3P7RG78</accession>
<evidence type="ECO:0000256" key="1">
    <source>
        <dbReference type="ARBA" id="ARBA00004123"/>
    </source>
</evidence>
<dbReference type="InterPro" id="IPR012677">
    <property type="entry name" value="Nucleotide-bd_a/b_plait_sf"/>
</dbReference>
<dbReference type="PANTHER" id="PTHR48033:SF10">
    <property type="entry name" value="RNA-BINDING PROTEIN SQUID"/>
    <property type="match status" value="1"/>
</dbReference>
<dbReference type="AlphaFoldDB" id="A0A3P7RG78"/>
<comment type="subcellular location">
    <subcellularLocation>
        <location evidence="1">Nucleus</location>
    </subcellularLocation>
</comment>
<dbReference type="InterPro" id="IPR000504">
    <property type="entry name" value="RRM_dom"/>
</dbReference>
<name>A0A3P7RG78_DIBLA</name>
<feature type="domain" description="RRM" evidence="4">
    <location>
        <begin position="22"/>
        <end position="98"/>
    </location>
</feature>
<dbReference type="GO" id="GO:0000785">
    <property type="term" value="C:chromatin"/>
    <property type="evidence" value="ECO:0007669"/>
    <property type="project" value="TreeGrafter"/>
</dbReference>
<feature type="domain" description="RRM" evidence="4">
    <location>
        <begin position="116"/>
        <end position="192"/>
    </location>
</feature>
<evidence type="ECO:0000259" key="4">
    <source>
        <dbReference type="PROSITE" id="PS50102"/>
    </source>
</evidence>
<gene>
    <name evidence="5" type="ORF">DILT_LOCUS18757</name>
</gene>
<protein>
    <recommendedName>
        <fullName evidence="4">RRM domain-containing protein</fullName>
    </recommendedName>
</protein>
<dbReference type="GO" id="GO:0010468">
    <property type="term" value="P:regulation of gene expression"/>
    <property type="evidence" value="ECO:0007669"/>
    <property type="project" value="TreeGrafter"/>
</dbReference>
<dbReference type="Pfam" id="PF00076">
    <property type="entry name" value="RRM_1"/>
    <property type="match status" value="2"/>
</dbReference>
<sequence length="197" mass="21532">MLQMGSIFHNAKTTTTKPNKPIELFVNGVKSDITANALRKHFAKFGEVLAVNMSINPSTNNHCGNGYIKLRPKGQVKCILDSEHVIRGIQINVEECDASDESSDAKATTAKPKKPIKLFVNGVKLEITENALRKHFAKFGEVLDVNMSINPSTNNHCGNGYIKLRPKGQVKSILDSEHVICGVQINVEECDSGDESG</sequence>
<organism evidence="5 6">
    <name type="scientific">Dibothriocephalus latus</name>
    <name type="common">Fish tapeworm</name>
    <name type="synonym">Diphyllobothrium latum</name>
    <dbReference type="NCBI Taxonomy" id="60516"/>
    <lineage>
        <taxon>Eukaryota</taxon>
        <taxon>Metazoa</taxon>
        <taxon>Spiralia</taxon>
        <taxon>Lophotrochozoa</taxon>
        <taxon>Platyhelminthes</taxon>
        <taxon>Cestoda</taxon>
        <taxon>Eucestoda</taxon>
        <taxon>Diphyllobothriidea</taxon>
        <taxon>Diphyllobothriidae</taxon>
        <taxon>Dibothriocephalus</taxon>
    </lineage>
</organism>
<evidence type="ECO:0000256" key="3">
    <source>
        <dbReference type="PROSITE-ProRule" id="PRU00176"/>
    </source>
</evidence>
<keyword evidence="2" id="KW-0539">Nucleus</keyword>
<reference evidence="5 6" key="1">
    <citation type="submission" date="2018-11" db="EMBL/GenBank/DDBJ databases">
        <authorList>
            <consortium name="Pathogen Informatics"/>
        </authorList>
    </citation>
    <scope>NUCLEOTIDE SEQUENCE [LARGE SCALE GENOMIC DNA]</scope>
</reference>
<dbReference type="PANTHER" id="PTHR48033">
    <property type="entry name" value="RNA-BINDING (RRM/RBD/RNP MOTIFS) FAMILY PROTEIN"/>
    <property type="match status" value="1"/>
</dbReference>
<dbReference type="GO" id="GO:0003723">
    <property type="term" value="F:RNA binding"/>
    <property type="evidence" value="ECO:0007669"/>
    <property type="project" value="UniProtKB-UniRule"/>
</dbReference>
<dbReference type="Gene3D" id="3.30.70.330">
    <property type="match status" value="2"/>
</dbReference>
<evidence type="ECO:0000313" key="5">
    <source>
        <dbReference type="EMBL" id="VDN42176.1"/>
    </source>
</evidence>
<dbReference type="Proteomes" id="UP000281553">
    <property type="component" value="Unassembled WGS sequence"/>
</dbReference>
<keyword evidence="3" id="KW-0694">RNA-binding</keyword>
<evidence type="ECO:0000256" key="2">
    <source>
        <dbReference type="ARBA" id="ARBA00023242"/>
    </source>
</evidence>
<proteinExistence type="predicted"/>
<dbReference type="GO" id="GO:0005654">
    <property type="term" value="C:nucleoplasm"/>
    <property type="evidence" value="ECO:0007669"/>
    <property type="project" value="TreeGrafter"/>
</dbReference>
<dbReference type="PROSITE" id="PS50102">
    <property type="entry name" value="RRM"/>
    <property type="match status" value="2"/>
</dbReference>
<keyword evidence="6" id="KW-1185">Reference proteome</keyword>
<dbReference type="SUPFAM" id="SSF54928">
    <property type="entry name" value="RNA-binding domain, RBD"/>
    <property type="match status" value="2"/>
</dbReference>